<evidence type="ECO:0000313" key="2">
    <source>
        <dbReference type="Proteomes" id="UP000028547"/>
    </source>
</evidence>
<accession>A0A084T005</accession>
<dbReference type="Proteomes" id="UP000028547">
    <property type="component" value="Unassembled WGS sequence"/>
</dbReference>
<dbReference type="AlphaFoldDB" id="A0A084T005"/>
<evidence type="ECO:0008006" key="3">
    <source>
        <dbReference type="Google" id="ProtNLM"/>
    </source>
</evidence>
<evidence type="ECO:0000313" key="1">
    <source>
        <dbReference type="EMBL" id="KFA94040.1"/>
    </source>
</evidence>
<reference evidence="1 2" key="1">
    <citation type="submission" date="2014-07" db="EMBL/GenBank/DDBJ databases">
        <title>Draft Genome Sequence of Gephyronic Acid Producer, Cystobacter violaceus Strain Cb vi76.</title>
        <authorList>
            <person name="Stevens D.C."/>
            <person name="Young J."/>
            <person name="Carmichael R."/>
            <person name="Tan J."/>
            <person name="Taylor R.E."/>
        </authorList>
    </citation>
    <scope>NUCLEOTIDE SEQUENCE [LARGE SCALE GENOMIC DNA]</scope>
    <source>
        <strain evidence="1 2">Cb vi76</strain>
    </source>
</reference>
<name>A0A084T005_9BACT</name>
<dbReference type="EMBL" id="JPMI01000027">
    <property type="protein sequence ID" value="KFA94040.1"/>
    <property type="molecule type" value="Genomic_DNA"/>
</dbReference>
<sequence length="263" mass="30652">MTSREDAAAARFARACREDPVLRGWLRPEYLDPRPLREVALARPYVRWAVADHFFREGPLQHLMRRHARLKFTDDDVGLNYHSNAVRVDGKPGEVGLDLLAHPLWHRYAAFVLGAELRMPGTTVVKYRRHPARSRGFWLHTDRDRERPKALAVLAYYNKGWRASDGGLLQLWDVRPLRSAARHQVYRWKAYRGRSLSFLERQTVLRIEAADVEGLVLVEARLVDQIVPAYNRVVFLDFQHTPSFHTVTPSHGRVREGFLQWLY</sequence>
<organism evidence="1 2">
    <name type="scientific">Archangium violaceum Cb vi76</name>
    <dbReference type="NCBI Taxonomy" id="1406225"/>
    <lineage>
        <taxon>Bacteria</taxon>
        <taxon>Pseudomonadati</taxon>
        <taxon>Myxococcota</taxon>
        <taxon>Myxococcia</taxon>
        <taxon>Myxococcales</taxon>
        <taxon>Cystobacterineae</taxon>
        <taxon>Archangiaceae</taxon>
        <taxon>Archangium</taxon>
    </lineage>
</organism>
<dbReference type="Gene3D" id="2.60.120.620">
    <property type="entry name" value="q2cbj1_9rhob like domain"/>
    <property type="match status" value="1"/>
</dbReference>
<comment type="caution">
    <text evidence="1">The sequence shown here is derived from an EMBL/GenBank/DDBJ whole genome shotgun (WGS) entry which is preliminary data.</text>
</comment>
<dbReference type="RefSeq" id="WP_043390419.1">
    <property type="nucleotide sequence ID" value="NZ_JPMI01000027.1"/>
</dbReference>
<gene>
    <name evidence="1" type="ORF">Q664_05210</name>
</gene>
<proteinExistence type="predicted"/>
<protein>
    <recommendedName>
        <fullName evidence="3">Fe2OG dioxygenase domain-containing protein</fullName>
    </recommendedName>
</protein>